<evidence type="ECO:0000313" key="8">
    <source>
        <dbReference type="Proteomes" id="UP000694843"/>
    </source>
</evidence>
<dbReference type="GO" id="GO:0005930">
    <property type="term" value="C:axoneme"/>
    <property type="evidence" value="ECO:0007669"/>
    <property type="project" value="UniProtKB-SubCell"/>
</dbReference>
<dbReference type="OrthoDB" id="245563at2759"/>
<evidence type="ECO:0000256" key="4">
    <source>
        <dbReference type="ARBA" id="ARBA00034139"/>
    </source>
</evidence>
<organism evidence="8 9">
    <name type="scientific">Hyalella azteca</name>
    <name type="common">Amphipod</name>
    <dbReference type="NCBI Taxonomy" id="294128"/>
    <lineage>
        <taxon>Eukaryota</taxon>
        <taxon>Metazoa</taxon>
        <taxon>Ecdysozoa</taxon>
        <taxon>Arthropoda</taxon>
        <taxon>Crustacea</taxon>
        <taxon>Multicrustacea</taxon>
        <taxon>Malacostraca</taxon>
        <taxon>Eumalacostraca</taxon>
        <taxon>Peracarida</taxon>
        <taxon>Amphipoda</taxon>
        <taxon>Senticaudata</taxon>
        <taxon>Talitrida</taxon>
        <taxon>Talitroidea</taxon>
        <taxon>Hyalellidae</taxon>
        <taxon>Hyalella</taxon>
    </lineage>
</organism>
<dbReference type="Pfam" id="PF07719">
    <property type="entry name" value="TPR_2"/>
    <property type="match status" value="1"/>
</dbReference>
<evidence type="ECO:0000256" key="5">
    <source>
        <dbReference type="ARBA" id="ARBA00034143"/>
    </source>
</evidence>
<feature type="region of interest" description="Disordered" evidence="7">
    <location>
        <begin position="1"/>
        <end position="61"/>
    </location>
</feature>
<feature type="compositionally biased region" description="Polar residues" evidence="7">
    <location>
        <begin position="23"/>
        <end position="32"/>
    </location>
</feature>
<evidence type="ECO:0000256" key="2">
    <source>
        <dbReference type="ARBA" id="ARBA00022737"/>
    </source>
</evidence>
<accession>A0A979FJE4</accession>
<dbReference type="PANTHER" id="PTHR23040:SF2">
    <property type="entry name" value="OUTER DYNEIN ARM-DOCKING COMPLEX SUBUNIT 4"/>
    <property type="match status" value="1"/>
</dbReference>
<feature type="compositionally biased region" description="Basic and acidic residues" evidence="7">
    <location>
        <begin position="854"/>
        <end position="878"/>
    </location>
</feature>
<feature type="repeat" description="TPR" evidence="6">
    <location>
        <begin position="233"/>
        <end position="266"/>
    </location>
</feature>
<dbReference type="InterPro" id="IPR011990">
    <property type="entry name" value="TPR-like_helical_dom_sf"/>
</dbReference>
<protein>
    <recommendedName>
        <fullName evidence="4">Outer dynein arm-docking complex subunit 4</fullName>
    </recommendedName>
    <alternativeName>
        <fullName evidence="5">Tetratricopeptide repeat protein 25</fullName>
    </alternativeName>
</protein>
<feature type="compositionally biased region" description="Polar residues" evidence="7">
    <location>
        <begin position="1"/>
        <end position="13"/>
    </location>
</feature>
<keyword evidence="2" id="KW-0677">Repeat</keyword>
<evidence type="ECO:0000256" key="3">
    <source>
        <dbReference type="ARBA" id="ARBA00022803"/>
    </source>
</evidence>
<evidence type="ECO:0000256" key="7">
    <source>
        <dbReference type="SAM" id="MobiDB-lite"/>
    </source>
</evidence>
<dbReference type="PROSITE" id="PS50005">
    <property type="entry name" value="TPR"/>
    <property type="match status" value="1"/>
</dbReference>
<keyword evidence="3 6" id="KW-0802">TPR repeat</keyword>
<feature type="region of interest" description="Disordered" evidence="7">
    <location>
        <begin position="851"/>
        <end position="878"/>
    </location>
</feature>
<dbReference type="RefSeq" id="XP_047737113.1">
    <property type="nucleotide sequence ID" value="XM_047881157.1"/>
</dbReference>
<keyword evidence="8" id="KW-1185">Reference proteome</keyword>
<proteinExistence type="predicted"/>
<name>A0A979FJE4_HYAAZ</name>
<dbReference type="SMART" id="SM00028">
    <property type="entry name" value="TPR"/>
    <property type="match status" value="3"/>
</dbReference>
<gene>
    <name evidence="9" type="primary">LOC125178111</name>
</gene>
<dbReference type="PANTHER" id="PTHR23040">
    <property type="match status" value="1"/>
</dbReference>
<sequence length="878" mass="95655">MSQHVSRTGSRVDQLTEVPIPSLQLQPTSHLSSCEDMDTDVPVRGPEVEERMSAEGQASTATNVIATAGTAEGSAPASSQRRPGASNEDKNLQLLLAQRRRSLEKQASQQQPTGIGPRKSSKRAKENTPRLRSKGASLLLARELQHKRRQAGQLTGLSEQYTDKDRAAAVTMGDQDIKTSLKVKRRGERRAALPEDLDWTVYLTEAHKNITTGHVETALKCAQKAVACGGRDPGALTTRGRCYLLLGRLQEAMQDAQEALQADPTMVKAVLVQAEALYGMAEFERALVLYERGARARPDMLQFCRGGHQCREAILNVIGGRVFPEAVEEEQEQGVVDQQRQAVVFTATPAGSEPFVSESRNRKGIASESRYSNSSRGFGSRSSRGNDSNKPRLLIPEVQTSKLASKRLLGGLSCDKEFLASLLNRRGLTRSVVATVPEETNKSRNHSRRKDDSRSRRGDRDSDEEAAARRASLGSSGALVAAQAKQALDSLQYLEAFLWQRNPAGVSRTGEGMSVGVGKSRGLKRSVVSRGRGMRRPRSEQARQRAALVKRVSAVLRKLETLDGRKWAGALREGEMLVGEVREGGGVGGDPQLAAVFCRLLVGVGAALPRAGRSEDALALLTDAAHIAHARDLPEDEQLASEWQGRVLANRGQHEEAVTVWQMCLSRASTHQRPTLFLLLARGYLAMIETEKAKQFCRMCVSEANAEASISSAAGNEQTTQATASGNDDVPFQESELDNIDDWPRGDGSEKSRDELASSGTRRKDLERRGNSETALTALLTLAGIEADSGDTAQALATLEEARPHLAFCPSLLPQFTSLRQNLLKEKEIKLKKLNGNITLDHGTVNDLETLKSSNEERDVGKTPNYAEKDQKEISLTS</sequence>
<evidence type="ECO:0000313" key="9">
    <source>
        <dbReference type="RefSeq" id="XP_047737113.1"/>
    </source>
</evidence>
<comment type="subcellular location">
    <subcellularLocation>
        <location evidence="1">Cytoplasm</location>
        <location evidence="1">Cytoskeleton</location>
        <location evidence="1">Cilium axoneme</location>
    </subcellularLocation>
</comment>
<dbReference type="AlphaFoldDB" id="A0A979FJE4"/>
<feature type="compositionally biased region" description="Basic and acidic residues" evidence="7">
    <location>
        <begin position="742"/>
        <end position="770"/>
    </location>
</feature>
<feature type="region of interest" description="Disordered" evidence="7">
    <location>
        <begin position="712"/>
        <end position="770"/>
    </location>
</feature>
<dbReference type="Gene3D" id="1.25.40.10">
    <property type="entry name" value="Tetratricopeptide repeat domain"/>
    <property type="match status" value="2"/>
</dbReference>
<feature type="compositionally biased region" description="Polar residues" evidence="7">
    <location>
        <begin position="715"/>
        <end position="726"/>
    </location>
</feature>
<dbReference type="InterPro" id="IPR013105">
    <property type="entry name" value="TPR_2"/>
</dbReference>
<evidence type="ECO:0000256" key="1">
    <source>
        <dbReference type="ARBA" id="ARBA00004430"/>
    </source>
</evidence>
<dbReference type="KEGG" id="hazt:125178111"/>
<dbReference type="Proteomes" id="UP000694843">
    <property type="component" value="Unplaced"/>
</dbReference>
<reference evidence="9" key="1">
    <citation type="submission" date="2025-08" db="UniProtKB">
        <authorList>
            <consortium name="RefSeq"/>
        </authorList>
    </citation>
    <scope>IDENTIFICATION</scope>
    <source>
        <tissue evidence="9">Whole organism</tissue>
    </source>
</reference>
<dbReference type="InterPro" id="IPR019734">
    <property type="entry name" value="TPR_rpt"/>
</dbReference>
<dbReference type="GeneID" id="125178111"/>
<feature type="region of interest" description="Disordered" evidence="7">
    <location>
        <begin position="434"/>
        <end position="472"/>
    </location>
</feature>
<dbReference type="InterPro" id="IPR040111">
    <property type="entry name" value="ODAD4"/>
</dbReference>
<feature type="region of interest" description="Disordered" evidence="7">
    <location>
        <begin position="101"/>
        <end position="136"/>
    </location>
</feature>
<dbReference type="SUPFAM" id="SSF48452">
    <property type="entry name" value="TPR-like"/>
    <property type="match status" value="1"/>
</dbReference>
<feature type="compositionally biased region" description="Basic and acidic residues" evidence="7">
    <location>
        <begin position="449"/>
        <end position="460"/>
    </location>
</feature>
<feature type="compositionally biased region" description="Low complexity" evidence="7">
    <location>
        <begin position="369"/>
        <end position="388"/>
    </location>
</feature>
<feature type="region of interest" description="Disordered" evidence="7">
    <location>
        <begin position="353"/>
        <end position="394"/>
    </location>
</feature>
<evidence type="ECO:0000256" key="6">
    <source>
        <dbReference type="PROSITE-ProRule" id="PRU00339"/>
    </source>
</evidence>